<gene>
    <name evidence="1" type="ORF">A9C11_20560</name>
</gene>
<accession>A0A1A9KGG2</accession>
<dbReference type="PROSITE" id="PS51257">
    <property type="entry name" value="PROKAR_LIPOPROTEIN"/>
    <property type="match status" value="1"/>
</dbReference>
<protein>
    <recommendedName>
        <fullName evidence="3">Lipoprotein</fullName>
    </recommendedName>
</protein>
<proteinExistence type="predicted"/>
<evidence type="ECO:0000313" key="1">
    <source>
        <dbReference type="EMBL" id="ANI16220.1"/>
    </source>
</evidence>
<evidence type="ECO:0008006" key="3">
    <source>
        <dbReference type="Google" id="ProtNLM"/>
    </source>
</evidence>
<evidence type="ECO:0000313" key="2">
    <source>
        <dbReference type="Proteomes" id="UP000077748"/>
    </source>
</evidence>
<sequence length="87" mass="9516">MKSKFYLVLGLLVLAGCSDDKSKLRGEFLSGCVQGGSPKPVCTCVYDKLEKTYSTEQLKQIQAGRSPLVSNFMQDSITYAKACIAEQ</sequence>
<dbReference type="AlphaFoldDB" id="A0A1A9KGG2"/>
<name>A0A1A9KGG2_9PSED</name>
<reference evidence="1 2" key="1">
    <citation type="submission" date="2016-05" db="EMBL/GenBank/DDBJ databases">
        <title>Genome Sequence of Pseudomonas citronellolis Strain SJTE-3, an Estrogens and Persistent Organic Pollutants degradation strain.</title>
        <authorList>
            <person name="Liang R."/>
        </authorList>
    </citation>
    <scope>NUCLEOTIDE SEQUENCE [LARGE SCALE GENOMIC DNA]</scope>
    <source>
        <strain evidence="1 2">SJTE-3</strain>
    </source>
</reference>
<dbReference type="Proteomes" id="UP000077748">
    <property type="component" value="Chromosome"/>
</dbReference>
<dbReference type="RefSeq" id="WP_052165135.1">
    <property type="nucleotide sequence ID" value="NZ_CP015878.1"/>
</dbReference>
<dbReference type="EMBL" id="CP015878">
    <property type="protein sequence ID" value="ANI16220.1"/>
    <property type="molecule type" value="Genomic_DNA"/>
</dbReference>
<organism evidence="1 2">
    <name type="scientific">Pseudomonas citronellolis</name>
    <dbReference type="NCBI Taxonomy" id="53408"/>
    <lineage>
        <taxon>Bacteria</taxon>
        <taxon>Pseudomonadati</taxon>
        <taxon>Pseudomonadota</taxon>
        <taxon>Gammaproteobacteria</taxon>
        <taxon>Pseudomonadales</taxon>
        <taxon>Pseudomonadaceae</taxon>
        <taxon>Pseudomonas</taxon>
    </lineage>
</organism>